<accession>A0A5N4B189</accession>
<protein>
    <submittedName>
        <fullName evidence="1">Uncharacterized protein</fullName>
    </submittedName>
</protein>
<feature type="non-terminal residue" evidence="1">
    <location>
        <position position="171"/>
    </location>
</feature>
<dbReference type="InParanoid" id="A0A5N4B189"/>
<name>A0A5N4B189_PHOPY</name>
<keyword evidence="2" id="KW-1185">Reference proteome</keyword>
<dbReference type="AlphaFoldDB" id="A0A5N4B189"/>
<evidence type="ECO:0000313" key="1">
    <source>
        <dbReference type="EMBL" id="KAB0803362.1"/>
    </source>
</evidence>
<proteinExistence type="predicted"/>
<sequence>ANSEYSGELINEKINSPCEDGKKFLKNLISGLDIIDIEDENNDNEKTHKDILIDSDLPHAWIDECKQKATSNCNVITDNENFYYCPAFSRDLERFLKTYPLWSCIMINIFGYGERTESSSSVESYFNELKHREMRGFTLPMRVDKFFKLHVDSINAMLKLAVANSEVEMLA</sequence>
<dbReference type="Proteomes" id="UP000327044">
    <property type="component" value="Unassembled WGS sequence"/>
</dbReference>
<reference evidence="1 2" key="1">
    <citation type="journal article" date="2018" name="Elife">
        <title>Firefly genomes illuminate parallel origins of bioluminescence in beetles.</title>
        <authorList>
            <person name="Fallon T.R."/>
            <person name="Lower S.E."/>
            <person name="Chang C.H."/>
            <person name="Bessho-Uehara M."/>
            <person name="Martin G.J."/>
            <person name="Bewick A.J."/>
            <person name="Behringer M."/>
            <person name="Debat H.J."/>
            <person name="Wong I."/>
            <person name="Day J.C."/>
            <person name="Suvorov A."/>
            <person name="Silva C.J."/>
            <person name="Stanger-Hall K.F."/>
            <person name="Hall D.W."/>
            <person name="Schmitz R.J."/>
            <person name="Nelson D.R."/>
            <person name="Lewis S.M."/>
            <person name="Shigenobu S."/>
            <person name="Bybee S.M."/>
            <person name="Larracuente A.M."/>
            <person name="Oba Y."/>
            <person name="Weng J.K."/>
        </authorList>
    </citation>
    <scope>NUCLEOTIDE SEQUENCE [LARGE SCALE GENOMIC DNA]</scope>
    <source>
        <strain evidence="1">1611_PpyrPB1</strain>
        <tissue evidence="1">Whole body</tissue>
    </source>
</reference>
<evidence type="ECO:0000313" key="2">
    <source>
        <dbReference type="Proteomes" id="UP000327044"/>
    </source>
</evidence>
<dbReference type="EMBL" id="VVIM01000001">
    <property type="protein sequence ID" value="KAB0803362.1"/>
    <property type="molecule type" value="Genomic_DNA"/>
</dbReference>
<comment type="caution">
    <text evidence="1">The sequence shown here is derived from an EMBL/GenBank/DDBJ whole genome shotgun (WGS) entry which is preliminary data.</text>
</comment>
<feature type="non-terminal residue" evidence="1">
    <location>
        <position position="1"/>
    </location>
</feature>
<organism evidence="1 2">
    <name type="scientific">Photinus pyralis</name>
    <name type="common">Common eastern firefly</name>
    <name type="synonym">Lampyris pyralis</name>
    <dbReference type="NCBI Taxonomy" id="7054"/>
    <lineage>
        <taxon>Eukaryota</taxon>
        <taxon>Metazoa</taxon>
        <taxon>Ecdysozoa</taxon>
        <taxon>Arthropoda</taxon>
        <taxon>Hexapoda</taxon>
        <taxon>Insecta</taxon>
        <taxon>Pterygota</taxon>
        <taxon>Neoptera</taxon>
        <taxon>Endopterygota</taxon>
        <taxon>Coleoptera</taxon>
        <taxon>Polyphaga</taxon>
        <taxon>Elateriformia</taxon>
        <taxon>Elateroidea</taxon>
        <taxon>Lampyridae</taxon>
        <taxon>Lampyrinae</taxon>
        <taxon>Photinus</taxon>
    </lineage>
</organism>
<gene>
    <name evidence="1" type="ORF">PPYR_00332</name>
</gene>